<dbReference type="Gene3D" id="1.10.10.1320">
    <property type="entry name" value="Anti-sigma factor, zinc-finger domain"/>
    <property type="match status" value="2"/>
</dbReference>
<evidence type="ECO:0000256" key="2">
    <source>
        <dbReference type="SAM" id="Phobius"/>
    </source>
</evidence>
<dbReference type="Proteomes" id="UP000236173">
    <property type="component" value="Unassembled WGS sequence"/>
</dbReference>
<keyword evidence="2" id="KW-1133">Transmembrane helix</keyword>
<sequence>MACGWARRHMVCADWLTDEELRRLHGHLRQCPACAHRWQQWEKLRSALAHLPAVTPPPSAKAGLLADLRALPRYTVAEWDCATARRALWQWLDGDLSTVDRYSFIAHVAECDACQSVLWASGRTLALLAQLPPVHAPAEDREALKWRLRATVSRPAWTLWRYLIPAAAALALGLGGLWLRATLQPGSPRARTIVRAPTLHQTQPPPHTVKPTLPRGNTTQPGTLRQRPHPVAPRPLRTMLATRPTPPQPAIAPRRLRRAAGKQPPWRIVVAAPKAETQPSDRIATSLPQPEGAFRPTEATHLEPSPQTPQNQTPSATPPPSSQVERPVLTVPPISSTDTMSQLVTAVPQVAAPQTSPHLATPAAPQRQLTVLPAVTIQRDIPLAPPRVRLSALPPSQRLYQRSGVAFLKVDDDKRPSVPPENPVLSSTMSIPMAAERYRSRTAVVPLTGLGVSW</sequence>
<proteinExistence type="predicted"/>
<dbReference type="Pfam" id="PF13490">
    <property type="entry name" value="zf-HC2"/>
    <property type="match status" value="1"/>
</dbReference>
<dbReference type="AlphaFoldDB" id="A0A2H5XB41"/>
<evidence type="ECO:0000256" key="1">
    <source>
        <dbReference type="SAM" id="MobiDB-lite"/>
    </source>
</evidence>
<feature type="domain" description="Putative zinc-finger" evidence="3">
    <location>
        <begin position="81"/>
        <end position="115"/>
    </location>
</feature>
<dbReference type="InterPro" id="IPR041916">
    <property type="entry name" value="Anti_sigma_zinc_sf"/>
</dbReference>
<feature type="transmembrane region" description="Helical" evidence="2">
    <location>
        <begin position="159"/>
        <end position="179"/>
    </location>
</feature>
<feature type="compositionally biased region" description="Low complexity" evidence="1">
    <location>
        <begin position="304"/>
        <end position="315"/>
    </location>
</feature>
<evidence type="ECO:0000313" key="4">
    <source>
        <dbReference type="EMBL" id="GBC98411.1"/>
    </source>
</evidence>
<dbReference type="EMBL" id="BEHT01000010">
    <property type="protein sequence ID" value="GBC98411.1"/>
    <property type="molecule type" value="Genomic_DNA"/>
</dbReference>
<keyword evidence="2" id="KW-0812">Transmembrane</keyword>
<reference evidence="5" key="1">
    <citation type="submission" date="2017-09" db="EMBL/GenBank/DDBJ databases">
        <title>Metaegenomics of thermophilic ammonia-oxidizing enrichment culture.</title>
        <authorList>
            <person name="Kato S."/>
            <person name="Suzuki K."/>
        </authorList>
    </citation>
    <scope>NUCLEOTIDE SEQUENCE [LARGE SCALE GENOMIC DNA]</scope>
</reference>
<keyword evidence="2" id="KW-0472">Membrane</keyword>
<dbReference type="InterPro" id="IPR027383">
    <property type="entry name" value="Znf_put"/>
</dbReference>
<evidence type="ECO:0000313" key="5">
    <source>
        <dbReference type="Proteomes" id="UP000236173"/>
    </source>
</evidence>
<protein>
    <recommendedName>
        <fullName evidence="3">Putative zinc-finger domain-containing protein</fullName>
    </recommendedName>
</protein>
<evidence type="ECO:0000259" key="3">
    <source>
        <dbReference type="Pfam" id="PF13490"/>
    </source>
</evidence>
<name>A0A2H5XB41_9BACT</name>
<organism evidence="4 5">
    <name type="scientific">Candidatus Fervidibacter japonicus</name>
    <dbReference type="NCBI Taxonomy" id="2035412"/>
    <lineage>
        <taxon>Bacteria</taxon>
        <taxon>Candidatus Fervidibacterota</taxon>
        <taxon>Candidatus Fervidibacter</taxon>
    </lineage>
</organism>
<accession>A0A2H5XB41</accession>
<feature type="region of interest" description="Disordered" evidence="1">
    <location>
        <begin position="199"/>
        <end position="327"/>
    </location>
</feature>
<gene>
    <name evidence="4" type="ORF">HRbin17_00923</name>
</gene>
<comment type="caution">
    <text evidence="4">The sequence shown here is derived from an EMBL/GenBank/DDBJ whole genome shotgun (WGS) entry which is preliminary data.</text>
</comment>